<dbReference type="Proteomes" id="UP000295070">
    <property type="component" value="Chromosome 2"/>
</dbReference>
<proteinExistence type="predicted"/>
<feature type="signal peptide" evidence="2">
    <location>
        <begin position="1"/>
        <end position="17"/>
    </location>
</feature>
<name>A0A484DLB3_PERFV</name>
<dbReference type="AlphaFoldDB" id="A0A484DLB3"/>
<reference evidence="3 4" key="1">
    <citation type="submission" date="2019-01" db="EMBL/GenBank/DDBJ databases">
        <title>A chromosome-scale genome assembly of the yellow perch, Perca flavescens.</title>
        <authorList>
            <person name="Feron R."/>
            <person name="Morvezen R."/>
            <person name="Bestin A."/>
            <person name="Haffray P."/>
            <person name="Klopp C."/>
            <person name="Zahm M."/>
            <person name="Cabau C."/>
            <person name="Roques C."/>
            <person name="Donnadieu C."/>
            <person name="Bouchez O."/>
            <person name="Christie M."/>
            <person name="Larson W."/>
            <person name="Guiguen Y."/>
        </authorList>
    </citation>
    <scope>NUCLEOTIDE SEQUENCE [LARGE SCALE GENOMIC DNA]</scope>
    <source>
        <strain evidence="3">YP-PL-M2</strain>
        <tissue evidence="3">Blood</tissue>
    </source>
</reference>
<keyword evidence="1" id="KW-1133">Transmembrane helix</keyword>
<accession>A0A484DLB3</accession>
<organism evidence="3 4">
    <name type="scientific">Perca flavescens</name>
    <name type="common">American yellow perch</name>
    <name type="synonym">Morone flavescens</name>
    <dbReference type="NCBI Taxonomy" id="8167"/>
    <lineage>
        <taxon>Eukaryota</taxon>
        <taxon>Metazoa</taxon>
        <taxon>Chordata</taxon>
        <taxon>Craniata</taxon>
        <taxon>Vertebrata</taxon>
        <taxon>Euteleostomi</taxon>
        <taxon>Actinopterygii</taxon>
        <taxon>Neopterygii</taxon>
        <taxon>Teleostei</taxon>
        <taxon>Neoteleostei</taxon>
        <taxon>Acanthomorphata</taxon>
        <taxon>Eupercaria</taxon>
        <taxon>Perciformes</taxon>
        <taxon>Percoidei</taxon>
        <taxon>Percidae</taxon>
        <taxon>Percinae</taxon>
        <taxon>Perca</taxon>
    </lineage>
</organism>
<keyword evidence="1" id="KW-0472">Membrane</keyword>
<keyword evidence="2" id="KW-0732">Signal</keyword>
<evidence type="ECO:0000313" key="4">
    <source>
        <dbReference type="Proteomes" id="UP000295070"/>
    </source>
</evidence>
<gene>
    <name evidence="3" type="ORF">EPR50_G00017610</name>
</gene>
<evidence type="ECO:0000313" key="3">
    <source>
        <dbReference type="EMBL" id="TDH16229.1"/>
    </source>
</evidence>
<comment type="caution">
    <text evidence="3">The sequence shown here is derived from an EMBL/GenBank/DDBJ whole genome shotgun (WGS) entry which is preliminary data.</text>
</comment>
<keyword evidence="1" id="KW-0812">Transmembrane</keyword>
<feature type="transmembrane region" description="Helical" evidence="1">
    <location>
        <begin position="33"/>
        <end position="56"/>
    </location>
</feature>
<evidence type="ECO:0000256" key="1">
    <source>
        <dbReference type="SAM" id="Phobius"/>
    </source>
</evidence>
<evidence type="ECO:0000256" key="2">
    <source>
        <dbReference type="SAM" id="SignalP"/>
    </source>
</evidence>
<feature type="chain" id="PRO_5019711728" evidence="2">
    <location>
        <begin position="18"/>
        <end position="122"/>
    </location>
</feature>
<protein>
    <submittedName>
        <fullName evidence="3">Uncharacterized protein</fullName>
    </submittedName>
</protein>
<keyword evidence="4" id="KW-1185">Reference proteome</keyword>
<dbReference type="EMBL" id="SCKG01000002">
    <property type="protein sequence ID" value="TDH16229.1"/>
    <property type="molecule type" value="Genomic_DNA"/>
</dbReference>
<sequence>MLKVVFVLGCLLSVALAHPMDMEHKRLARSRLEGVITVTMLKVVFVLGCLLSFALAHPTDMEHKRLARSRSGSNERMYRPPMVNFPFAAPAWPPMVNIPSAATIPPWVQSLLALIQQTTAPK</sequence>